<keyword evidence="3" id="KW-1185">Reference proteome</keyword>
<dbReference type="Proteomes" id="UP000790833">
    <property type="component" value="Unassembled WGS sequence"/>
</dbReference>
<keyword evidence="1" id="KW-0472">Membrane</keyword>
<accession>A0A9P7VCX5</accession>
<dbReference type="OrthoDB" id="4083114at2759"/>
<evidence type="ECO:0000313" key="2">
    <source>
        <dbReference type="EMBL" id="KAG7195569.1"/>
    </source>
</evidence>
<feature type="transmembrane region" description="Helical" evidence="1">
    <location>
        <begin position="133"/>
        <end position="153"/>
    </location>
</feature>
<comment type="caution">
    <text evidence="2">The sequence shown here is derived from an EMBL/GenBank/DDBJ whole genome shotgun (WGS) entry which is preliminary data.</text>
</comment>
<proteinExistence type="predicted"/>
<name>A0A9P7VCX5_9ASCO</name>
<dbReference type="EMBL" id="JAHMUF010000003">
    <property type="protein sequence ID" value="KAG7195569.1"/>
    <property type="molecule type" value="Genomic_DNA"/>
</dbReference>
<keyword evidence="1" id="KW-1133">Transmembrane helix</keyword>
<dbReference type="RefSeq" id="XP_043051114.1">
    <property type="nucleotide sequence ID" value="XM_043194062.1"/>
</dbReference>
<sequence>MPGSFPECPLPATSEQELHTASHALDLEQETNFVIGESTKSNARSQTEIIQQLGSLSYILVYYQLIKYCHLACMTPVMLHLAVQNILRPNFIKYGVDVVERVLQDPSSQELTGPNFNRQVLFNMVRKRIIQAIYWKLIFTILYHVIFVVYWMIPLILDGHATDLEHGSWWFISFIGEAISMNVDKNGSNWNMALQLGLPYLILTDVLIFMIQLVSYQCLYVQSTLVPLALRVGVEGPSLVKMSTDNSLLPRDNQVILEDRLPLTLTVNLYEAFEKDKLF</sequence>
<keyword evidence="1" id="KW-0812">Transmembrane</keyword>
<reference evidence="2" key="1">
    <citation type="submission" date="2021-03" db="EMBL/GenBank/DDBJ databases">
        <authorList>
            <person name="Palmer J.M."/>
        </authorList>
    </citation>
    <scope>NUCLEOTIDE SEQUENCE</scope>
    <source>
        <strain evidence="2">ARV_011</strain>
    </source>
</reference>
<dbReference type="GeneID" id="66116710"/>
<evidence type="ECO:0000256" key="1">
    <source>
        <dbReference type="SAM" id="Phobius"/>
    </source>
</evidence>
<protein>
    <submittedName>
        <fullName evidence="2">Uncharacterized protein</fullName>
    </submittedName>
</protein>
<gene>
    <name evidence="2" type="ORF">KQ657_003336</name>
</gene>
<dbReference type="AlphaFoldDB" id="A0A9P7VCX5"/>
<organism evidence="2 3">
    <name type="scientific">Scheffersomyces spartinae</name>
    <dbReference type="NCBI Taxonomy" id="45513"/>
    <lineage>
        <taxon>Eukaryota</taxon>
        <taxon>Fungi</taxon>
        <taxon>Dikarya</taxon>
        <taxon>Ascomycota</taxon>
        <taxon>Saccharomycotina</taxon>
        <taxon>Pichiomycetes</taxon>
        <taxon>Debaryomycetaceae</taxon>
        <taxon>Scheffersomyces</taxon>
    </lineage>
</organism>
<evidence type="ECO:0000313" key="3">
    <source>
        <dbReference type="Proteomes" id="UP000790833"/>
    </source>
</evidence>
<feature type="transmembrane region" description="Helical" evidence="1">
    <location>
        <begin position="198"/>
        <end position="221"/>
    </location>
</feature>